<comment type="similarity">
    <text evidence="3">Belongs to the sodium:solute symporter (SSF) (TC 2.A.21) family.</text>
</comment>
<feature type="transmembrane region" description="Helical" evidence="14">
    <location>
        <begin position="6"/>
        <end position="22"/>
    </location>
</feature>
<dbReference type="Pfam" id="PF12860">
    <property type="entry name" value="PAS_7"/>
    <property type="match status" value="1"/>
</dbReference>
<dbReference type="SUPFAM" id="SSF55874">
    <property type="entry name" value="ATPase domain of HSP90 chaperone/DNA topoisomerase II/histidine kinase"/>
    <property type="match status" value="1"/>
</dbReference>
<dbReference type="PRINTS" id="PR00344">
    <property type="entry name" value="BCTRLSENSOR"/>
</dbReference>
<evidence type="ECO:0000256" key="13">
    <source>
        <dbReference type="SAM" id="MobiDB-lite"/>
    </source>
</evidence>
<dbReference type="SMART" id="SM00448">
    <property type="entry name" value="REC"/>
    <property type="match status" value="1"/>
</dbReference>
<keyword evidence="5 11" id="KW-0597">Phosphoprotein</keyword>
<dbReference type="InterPro" id="IPR005467">
    <property type="entry name" value="His_kinase_dom"/>
</dbReference>
<feature type="region of interest" description="Disordered" evidence="13">
    <location>
        <begin position="1178"/>
        <end position="1208"/>
    </location>
</feature>
<dbReference type="GO" id="GO:0022857">
    <property type="term" value="F:transmembrane transporter activity"/>
    <property type="evidence" value="ECO:0007669"/>
    <property type="project" value="InterPro"/>
</dbReference>
<evidence type="ECO:0000313" key="18">
    <source>
        <dbReference type="Proteomes" id="UP001055804"/>
    </source>
</evidence>
<proteinExistence type="inferred from homology"/>
<feature type="transmembrane region" description="Helical" evidence="14">
    <location>
        <begin position="163"/>
        <end position="184"/>
    </location>
</feature>
<dbReference type="EC" id="2.7.13.3" evidence="4"/>
<dbReference type="AlphaFoldDB" id="A0A9J6PDW9"/>
<comment type="catalytic activity">
    <reaction evidence="1">
        <text>ATP + protein L-histidine = ADP + protein N-phospho-L-histidine.</text>
        <dbReference type="EC" id="2.7.13.3"/>
    </reaction>
</comment>
<feature type="transmembrane region" description="Helical" evidence="14">
    <location>
        <begin position="351"/>
        <end position="371"/>
    </location>
</feature>
<dbReference type="Pfam" id="PF00072">
    <property type="entry name" value="Response_reg"/>
    <property type="match status" value="1"/>
</dbReference>
<evidence type="ECO:0000256" key="3">
    <source>
        <dbReference type="ARBA" id="ARBA00006434"/>
    </source>
</evidence>
<feature type="transmembrane region" description="Helical" evidence="14">
    <location>
        <begin position="243"/>
        <end position="267"/>
    </location>
</feature>
<comment type="subcellular location">
    <subcellularLocation>
        <location evidence="2">Membrane</location>
        <topology evidence="2">Multi-pass membrane protein</topology>
    </subcellularLocation>
</comment>
<evidence type="ECO:0000256" key="6">
    <source>
        <dbReference type="ARBA" id="ARBA00022679"/>
    </source>
</evidence>
<evidence type="ECO:0000256" key="10">
    <source>
        <dbReference type="ARBA" id="ARBA00023136"/>
    </source>
</evidence>
<keyword evidence="7 14" id="KW-0812">Transmembrane</keyword>
<dbReference type="NCBIfam" id="NF041832">
    <property type="entry name" value="near_NosP_CTERM"/>
    <property type="match status" value="1"/>
</dbReference>
<evidence type="ECO:0000256" key="5">
    <source>
        <dbReference type="ARBA" id="ARBA00022553"/>
    </source>
</evidence>
<dbReference type="Gene3D" id="3.40.50.2300">
    <property type="match status" value="1"/>
</dbReference>
<feature type="transmembrane region" description="Helical" evidence="14">
    <location>
        <begin position="503"/>
        <end position="526"/>
    </location>
</feature>
<dbReference type="InterPro" id="IPR001789">
    <property type="entry name" value="Sig_transdc_resp-reg_receiver"/>
</dbReference>
<evidence type="ECO:0000256" key="14">
    <source>
        <dbReference type="SAM" id="Phobius"/>
    </source>
</evidence>
<dbReference type="GO" id="GO:0000155">
    <property type="term" value="F:phosphorelay sensor kinase activity"/>
    <property type="evidence" value="ECO:0007669"/>
    <property type="project" value="InterPro"/>
</dbReference>
<dbReference type="GO" id="GO:0009927">
    <property type="term" value="F:histidine phosphotransfer kinase activity"/>
    <property type="evidence" value="ECO:0007669"/>
    <property type="project" value="TreeGrafter"/>
</dbReference>
<keyword evidence="10 14" id="KW-0472">Membrane</keyword>
<evidence type="ECO:0000259" key="16">
    <source>
        <dbReference type="PROSITE" id="PS50110"/>
    </source>
</evidence>
<accession>A0A9J6PDW9</accession>
<feature type="modified residue" description="4-aspartylphosphate" evidence="11">
    <location>
        <position position="1106"/>
    </location>
</feature>
<dbReference type="Gene3D" id="1.20.1730.10">
    <property type="entry name" value="Sodium/glucose cotransporter"/>
    <property type="match status" value="1"/>
</dbReference>
<dbReference type="PANTHER" id="PTHR43047:SF9">
    <property type="entry name" value="HISTIDINE KINASE"/>
    <property type="match status" value="1"/>
</dbReference>
<dbReference type="InterPro" id="IPR001734">
    <property type="entry name" value="Na/solute_symporter"/>
</dbReference>
<keyword evidence="12" id="KW-0175">Coiled coil</keyword>
<feature type="transmembrane region" description="Helical" evidence="14">
    <location>
        <begin position="42"/>
        <end position="64"/>
    </location>
</feature>
<evidence type="ECO:0000256" key="11">
    <source>
        <dbReference type="PROSITE-ProRule" id="PRU00169"/>
    </source>
</evidence>
<keyword evidence="9 14" id="KW-1133">Transmembrane helix</keyword>
<feature type="transmembrane region" description="Helical" evidence="14">
    <location>
        <begin position="391"/>
        <end position="408"/>
    </location>
</feature>
<dbReference type="SUPFAM" id="SSF47384">
    <property type="entry name" value="Homodimeric domain of signal transducing histidine kinase"/>
    <property type="match status" value="1"/>
</dbReference>
<dbReference type="SUPFAM" id="SSF52172">
    <property type="entry name" value="CheY-like"/>
    <property type="match status" value="1"/>
</dbReference>
<keyword evidence="8 17" id="KW-0418">Kinase</keyword>
<keyword evidence="18" id="KW-1185">Reference proteome</keyword>
<evidence type="ECO:0000256" key="4">
    <source>
        <dbReference type="ARBA" id="ARBA00012438"/>
    </source>
</evidence>
<dbReference type="EMBL" id="JAMZFT010000002">
    <property type="protein sequence ID" value="MCP1336857.1"/>
    <property type="molecule type" value="Genomic_DNA"/>
</dbReference>
<feature type="transmembrane region" description="Helical" evidence="14">
    <location>
        <begin position="196"/>
        <end position="223"/>
    </location>
</feature>
<dbReference type="InterPro" id="IPR004358">
    <property type="entry name" value="Sig_transdc_His_kin-like_C"/>
</dbReference>
<evidence type="ECO:0000256" key="9">
    <source>
        <dbReference type="ARBA" id="ARBA00022989"/>
    </source>
</evidence>
<dbReference type="PROSITE" id="PS50110">
    <property type="entry name" value="RESPONSE_REGULATORY"/>
    <property type="match status" value="1"/>
</dbReference>
<dbReference type="SUPFAM" id="SSF55785">
    <property type="entry name" value="PYP-like sensor domain (PAS domain)"/>
    <property type="match status" value="1"/>
</dbReference>
<protein>
    <recommendedName>
        <fullName evidence="4">histidine kinase</fullName>
        <ecNumber evidence="4">2.7.13.3</ecNumber>
    </recommendedName>
</protein>
<dbReference type="GO" id="GO:0005886">
    <property type="term" value="C:plasma membrane"/>
    <property type="evidence" value="ECO:0007669"/>
    <property type="project" value="TreeGrafter"/>
</dbReference>
<feature type="transmembrane region" description="Helical" evidence="14">
    <location>
        <begin position="288"/>
        <end position="312"/>
    </location>
</feature>
<dbReference type="FunFam" id="1.10.287.130:FF:000063">
    <property type="entry name" value="Hybrid sensor histidine kinase/response regulator"/>
    <property type="match status" value="1"/>
</dbReference>
<dbReference type="CDD" id="cd00156">
    <property type="entry name" value="REC"/>
    <property type="match status" value="1"/>
</dbReference>
<feature type="transmembrane region" description="Helical" evidence="14">
    <location>
        <begin position="116"/>
        <end position="134"/>
    </location>
</feature>
<evidence type="ECO:0000256" key="8">
    <source>
        <dbReference type="ARBA" id="ARBA00022777"/>
    </source>
</evidence>
<comment type="caution">
    <text evidence="17">The sequence shown here is derived from an EMBL/GenBank/DDBJ whole genome shotgun (WGS) entry which is preliminary data.</text>
</comment>
<feature type="transmembrane region" description="Helical" evidence="14">
    <location>
        <begin position="70"/>
        <end position="87"/>
    </location>
</feature>
<dbReference type="Gene3D" id="1.10.287.130">
    <property type="match status" value="1"/>
</dbReference>
<name>A0A9J6PDW9_9PROT</name>
<dbReference type="Pfam" id="PF02518">
    <property type="entry name" value="HATPase_c"/>
    <property type="match status" value="1"/>
</dbReference>
<feature type="domain" description="Response regulatory" evidence="16">
    <location>
        <begin position="1056"/>
        <end position="1172"/>
    </location>
</feature>
<dbReference type="PANTHER" id="PTHR43047">
    <property type="entry name" value="TWO-COMPONENT HISTIDINE PROTEIN KINASE"/>
    <property type="match status" value="1"/>
</dbReference>
<dbReference type="InterPro" id="IPR036097">
    <property type="entry name" value="HisK_dim/P_sf"/>
</dbReference>
<dbReference type="InterPro" id="IPR003661">
    <property type="entry name" value="HisK_dim/P_dom"/>
</dbReference>
<feature type="transmembrane region" description="Helical" evidence="14">
    <location>
        <begin position="472"/>
        <end position="491"/>
    </location>
</feature>
<reference evidence="17" key="1">
    <citation type="submission" date="2022-06" db="EMBL/GenBank/DDBJ databases">
        <title>Isolation and Genomics of Futiania mangrovii gen. nov., sp. nov., a Rare and Metabolically-versatile member in the Class Alphaproteobacteria.</title>
        <authorList>
            <person name="Liu L."/>
            <person name="Huang W.-C."/>
            <person name="Pan J."/>
            <person name="Li J."/>
            <person name="Huang Y."/>
            <person name="Du H."/>
            <person name="Liu Y."/>
            <person name="Li M."/>
        </authorList>
    </citation>
    <scope>NUCLEOTIDE SEQUENCE</scope>
    <source>
        <strain evidence="17">FT118</strain>
    </source>
</reference>
<dbReference type="Proteomes" id="UP001055804">
    <property type="component" value="Unassembled WGS sequence"/>
</dbReference>
<dbReference type="InterPro" id="IPR035965">
    <property type="entry name" value="PAS-like_dom_sf"/>
</dbReference>
<dbReference type="FunFam" id="3.30.565.10:FF:000049">
    <property type="entry name" value="Two-component sensor histidine kinase"/>
    <property type="match status" value="1"/>
</dbReference>
<feature type="domain" description="Histidine kinase" evidence="15">
    <location>
        <begin position="821"/>
        <end position="1033"/>
    </location>
</feature>
<dbReference type="CDD" id="cd00082">
    <property type="entry name" value="HisKA"/>
    <property type="match status" value="1"/>
</dbReference>
<evidence type="ECO:0000256" key="12">
    <source>
        <dbReference type="SAM" id="Coils"/>
    </source>
</evidence>
<feature type="coiled-coil region" evidence="12">
    <location>
        <begin position="773"/>
        <end position="821"/>
    </location>
</feature>
<evidence type="ECO:0000259" key="15">
    <source>
        <dbReference type="PROSITE" id="PS50109"/>
    </source>
</evidence>
<dbReference type="SMART" id="SM00388">
    <property type="entry name" value="HisKA"/>
    <property type="match status" value="1"/>
</dbReference>
<evidence type="ECO:0000256" key="2">
    <source>
        <dbReference type="ARBA" id="ARBA00004141"/>
    </source>
</evidence>
<evidence type="ECO:0000256" key="1">
    <source>
        <dbReference type="ARBA" id="ARBA00000085"/>
    </source>
</evidence>
<sequence length="1208" mass="130094">MLQGWFVFVVSLAYLGGLFLIASRGDRLAAHGRTMTGRASIYVFSLAVYCTSWTFFGSVGLAAATGYDFLPVYIGPILMFTLFWPVLDKILRISKVQNITSIADFVAARYGKSEGIAALVTLIAVVGGIPYIALQLKAVATNFNLLIEYPEVLVPVSSNQYPWWADTALIVTCMMALFAMLFGTRRIDATEHHEGMVLAIAFESAVKLAAFVAVGIFVTFLMFEGPGDLLERALADPRAAEVLTGGIDTGAWFAITLVAFAATICLPRQFHVMVVENTDVDHLRRARWLFPLYLVAINLFVVPVAMAGLIYFPPGEVLGDTFVLALPMAAQAETLALVAFLGGLSAATGMVIVATVALSTMICNDLVVPMLIRRGNFLANDPDGPSETLLAIRRLAIIGLLVCAFLYYRWLGQGYALAAIGLLSFAAVAQFAPALLIGLYWEGGNRTGATAGILVGFMLWTYTLMMPTLVDAGLLPAALLADGPFGIGWLRPQALFFDTGASAFVHGVVWSLGANLAAFVAGSLLARPRAVDTAQAHLFVHALDTRSTARRAAGTITVEELKTLAAPFVGNRRVSQVFARLSRDEGYEIADSRPADVGLIRQTERLLAGVLGAASARLLMALSLERSRMNVKEALSLLDDASAAIKYNRSLLQSTLENISQGIAVFDNDLGLIAHNQRFMDMQSLPPDLGRAGTNLRDIIRHVASQGEYGVGDNEGDIDTIYAERVAGYLSGRDYMYQRIRPDGTVIEVRTRPLPGTGVVATYTDITDRVAAEQALREANESLERRVDERTRELKLANDALREAKAEAEAANRSKTQFLAAASHDLMQPLNAARLFLSALGQQPLDGESGALVNRTEASLTAVDDLLSALLDIAKLDARAVPPNIQNFAVADLFGPLRLEFAALAGRVGLDLRVVPSSLVLRSDPKMLRRVLQNFLSNAVRYTPSGRILMGARRRGDSVRIEVWDTGPGIPENKLGEIFKEFHRLDGVLGREQGLGLGLAIVDRIARALEHPVGVRPARGRGTVFHIDVPRADAAAPRRTPPSRVVQPHRELGGRRVLCIDNEPAILDGMAALLGRWKCEVRTARGLSEAVDCVKGWPIPDVVLADYHLDGGVTGIDAIQAVRAALGVSLPAVLVTADRTDEVREAALGFDCLVLNKPVRPAALRAVMMRAIAEARASARGTERAGPDEDAAERRASGGGTPLRSAGE</sequence>
<evidence type="ECO:0000313" key="17">
    <source>
        <dbReference type="EMBL" id="MCP1336857.1"/>
    </source>
</evidence>
<dbReference type="Pfam" id="PF00512">
    <property type="entry name" value="HisKA"/>
    <property type="match status" value="1"/>
</dbReference>
<keyword evidence="6" id="KW-0808">Transferase</keyword>
<feature type="transmembrane region" description="Helical" evidence="14">
    <location>
        <begin position="324"/>
        <end position="344"/>
    </location>
</feature>
<feature type="compositionally biased region" description="Basic and acidic residues" evidence="13">
    <location>
        <begin position="1181"/>
        <end position="1196"/>
    </location>
</feature>
<dbReference type="CDD" id="cd10322">
    <property type="entry name" value="SLC5sbd"/>
    <property type="match status" value="1"/>
</dbReference>
<dbReference type="SMART" id="SM00387">
    <property type="entry name" value="HATPase_c"/>
    <property type="match status" value="1"/>
</dbReference>
<dbReference type="PROSITE" id="PS50109">
    <property type="entry name" value="HIS_KIN"/>
    <property type="match status" value="1"/>
</dbReference>
<dbReference type="InterPro" id="IPR036890">
    <property type="entry name" value="HATPase_C_sf"/>
</dbReference>
<dbReference type="InterPro" id="IPR011006">
    <property type="entry name" value="CheY-like_superfamily"/>
</dbReference>
<dbReference type="Gene3D" id="3.30.565.10">
    <property type="entry name" value="Histidine kinase-like ATPase, C-terminal domain"/>
    <property type="match status" value="1"/>
</dbReference>
<dbReference type="RefSeq" id="WP_269332799.1">
    <property type="nucleotide sequence ID" value="NZ_JAMZFT010000002.1"/>
</dbReference>
<dbReference type="Gene3D" id="3.30.450.20">
    <property type="entry name" value="PAS domain"/>
    <property type="match status" value="1"/>
</dbReference>
<feature type="transmembrane region" description="Helical" evidence="14">
    <location>
        <begin position="415"/>
        <end position="441"/>
    </location>
</feature>
<gene>
    <name evidence="17" type="ORF">NJQ99_10590</name>
</gene>
<organism evidence="17 18">
    <name type="scientific">Futiania mangrovi</name>
    <dbReference type="NCBI Taxonomy" id="2959716"/>
    <lineage>
        <taxon>Bacteria</taxon>
        <taxon>Pseudomonadati</taxon>
        <taxon>Pseudomonadota</taxon>
        <taxon>Alphaproteobacteria</taxon>
        <taxon>Futianiales</taxon>
        <taxon>Futianiaceae</taxon>
        <taxon>Futiania</taxon>
    </lineage>
</organism>
<dbReference type="InterPro" id="IPR038377">
    <property type="entry name" value="Na/Glc_symporter_sf"/>
</dbReference>
<dbReference type="InterPro" id="IPR003594">
    <property type="entry name" value="HATPase_dom"/>
</dbReference>
<evidence type="ECO:0000256" key="7">
    <source>
        <dbReference type="ARBA" id="ARBA00022692"/>
    </source>
</evidence>
<dbReference type="PROSITE" id="PS50283">
    <property type="entry name" value="NA_SOLUT_SYMP_3"/>
    <property type="match status" value="1"/>
</dbReference>